<dbReference type="SUPFAM" id="SSF51735">
    <property type="entry name" value="NAD(P)-binding Rossmann-fold domains"/>
    <property type="match status" value="1"/>
</dbReference>
<dbReference type="PANTHER" id="PTHR35786:SF1">
    <property type="entry name" value="REDOX-SENSING TRANSCRIPTIONAL REPRESSOR REX 1"/>
    <property type="match status" value="1"/>
</dbReference>
<dbReference type="InterPro" id="IPR009718">
    <property type="entry name" value="Rex_DNA-bd_C_dom"/>
</dbReference>
<evidence type="ECO:0000256" key="2">
    <source>
        <dbReference type="ARBA" id="ARBA00022491"/>
    </source>
</evidence>
<comment type="subcellular location">
    <subcellularLocation>
        <location evidence="7">Cytoplasm</location>
    </subcellularLocation>
</comment>
<sequence length="210" mass="23087">MKDKIKIPESAIRRLSLYFHHLASLKELGVETISSREIATVYGLAPFQVRKDLSYFGAFGRRGRGYNVAKLMDKLGAILGLDRSWNICLVGAGNIGLAMYRYQDFKQRGFNIVAVFDSDPKKAGQTLKPGMAIQSMDQIEQTVNQKMIQIGIIAVPPQAAQAAVDKLAAAGVKAILFFPSSQILIPKGIALRRVNLGLDLEFLSYALTNN</sequence>
<evidence type="ECO:0000313" key="9">
    <source>
        <dbReference type="EMBL" id="OGF12922.1"/>
    </source>
</evidence>
<evidence type="ECO:0000313" key="10">
    <source>
        <dbReference type="Proteomes" id="UP000177230"/>
    </source>
</evidence>
<dbReference type="GO" id="GO:0045892">
    <property type="term" value="P:negative regulation of DNA-templated transcription"/>
    <property type="evidence" value="ECO:0007669"/>
    <property type="project" value="InterPro"/>
</dbReference>
<dbReference type="SUPFAM" id="SSF46785">
    <property type="entry name" value="Winged helix' DNA-binding domain"/>
    <property type="match status" value="1"/>
</dbReference>
<dbReference type="Pfam" id="PF02629">
    <property type="entry name" value="CoA_binding"/>
    <property type="match status" value="1"/>
</dbReference>
<proteinExistence type="inferred from homology"/>
<protein>
    <recommendedName>
        <fullName evidence="7">Redox-sensing transcriptional repressor Rex</fullName>
    </recommendedName>
</protein>
<keyword evidence="3 7" id="KW-0805">Transcription regulation</keyword>
<evidence type="ECO:0000256" key="6">
    <source>
        <dbReference type="ARBA" id="ARBA00023163"/>
    </source>
</evidence>
<dbReference type="NCBIfam" id="NF003993">
    <property type="entry name" value="PRK05472.2-2"/>
    <property type="match status" value="1"/>
</dbReference>
<dbReference type="Proteomes" id="UP000177230">
    <property type="component" value="Unassembled WGS sequence"/>
</dbReference>
<evidence type="ECO:0000256" key="1">
    <source>
        <dbReference type="ARBA" id="ARBA00022490"/>
    </source>
</evidence>
<dbReference type="GO" id="GO:0003700">
    <property type="term" value="F:DNA-binding transcription factor activity"/>
    <property type="evidence" value="ECO:0007669"/>
    <property type="project" value="UniProtKB-UniRule"/>
</dbReference>
<reference evidence="9 10" key="1">
    <citation type="journal article" date="2016" name="Nat. Commun.">
        <title>Thousands of microbial genomes shed light on interconnected biogeochemical processes in an aquifer system.</title>
        <authorList>
            <person name="Anantharaman K."/>
            <person name="Brown C.T."/>
            <person name="Hug L.A."/>
            <person name="Sharon I."/>
            <person name="Castelle C.J."/>
            <person name="Probst A.J."/>
            <person name="Thomas B.C."/>
            <person name="Singh A."/>
            <person name="Wilkins M.J."/>
            <person name="Karaoz U."/>
            <person name="Brodie E.L."/>
            <person name="Williams K.H."/>
            <person name="Hubbard S.S."/>
            <person name="Banfield J.F."/>
        </authorList>
    </citation>
    <scope>NUCLEOTIDE SEQUENCE [LARGE SCALE GENOMIC DNA]</scope>
</reference>
<dbReference type="GO" id="GO:0051775">
    <property type="term" value="P:response to redox state"/>
    <property type="evidence" value="ECO:0007669"/>
    <property type="project" value="InterPro"/>
</dbReference>
<dbReference type="EMBL" id="MFFM01000028">
    <property type="protein sequence ID" value="OGF12922.1"/>
    <property type="molecule type" value="Genomic_DNA"/>
</dbReference>
<comment type="subunit">
    <text evidence="7">Homodimer.</text>
</comment>
<dbReference type="HAMAP" id="MF_01131">
    <property type="entry name" value="Rex"/>
    <property type="match status" value="1"/>
</dbReference>
<dbReference type="NCBIfam" id="NF003996">
    <property type="entry name" value="PRK05472.2-5"/>
    <property type="match status" value="1"/>
</dbReference>
<dbReference type="InterPro" id="IPR003781">
    <property type="entry name" value="CoA-bd"/>
</dbReference>
<accession>A0A1F5REU0</accession>
<evidence type="ECO:0000256" key="4">
    <source>
        <dbReference type="ARBA" id="ARBA00023027"/>
    </source>
</evidence>
<dbReference type="Gene3D" id="3.40.50.720">
    <property type="entry name" value="NAD(P)-binding Rossmann-like Domain"/>
    <property type="match status" value="1"/>
</dbReference>
<comment type="function">
    <text evidence="7">Modulates transcription in response to changes in cellular NADH/NAD(+) redox state.</text>
</comment>
<dbReference type="GO" id="GO:0003677">
    <property type="term" value="F:DNA binding"/>
    <property type="evidence" value="ECO:0007669"/>
    <property type="project" value="UniProtKB-UniRule"/>
</dbReference>
<evidence type="ECO:0000256" key="7">
    <source>
        <dbReference type="HAMAP-Rule" id="MF_01131"/>
    </source>
</evidence>
<gene>
    <name evidence="7" type="primary">rex</name>
    <name evidence="9" type="ORF">A2024_11900</name>
</gene>
<feature type="DNA-binding region" description="H-T-H motif" evidence="7">
    <location>
        <begin position="17"/>
        <end position="56"/>
    </location>
</feature>
<name>A0A1F5REU0_9BACT</name>
<keyword evidence="2 7" id="KW-0678">Repressor</keyword>
<dbReference type="InterPro" id="IPR058236">
    <property type="entry name" value="Rex_actinobacterial-type"/>
</dbReference>
<evidence type="ECO:0000259" key="8">
    <source>
        <dbReference type="SMART" id="SM00881"/>
    </source>
</evidence>
<organism evidence="9 10">
    <name type="scientific">Candidatus Edwardsbacteria bacterium GWF2_54_11</name>
    <dbReference type="NCBI Taxonomy" id="1817851"/>
    <lineage>
        <taxon>Bacteria</taxon>
        <taxon>Candidatus Edwardsiibacteriota</taxon>
    </lineage>
</organism>
<dbReference type="NCBIfam" id="NF003994">
    <property type="entry name" value="PRK05472.2-3"/>
    <property type="match status" value="1"/>
</dbReference>
<keyword evidence="5 7" id="KW-0238">DNA-binding</keyword>
<keyword evidence="4 7" id="KW-0520">NAD</keyword>
<dbReference type="PANTHER" id="PTHR35786">
    <property type="entry name" value="REDOX-SENSING TRANSCRIPTIONAL REPRESSOR REX"/>
    <property type="match status" value="1"/>
</dbReference>
<comment type="similarity">
    <text evidence="7">Belongs to the transcriptional regulatory Rex family.</text>
</comment>
<dbReference type="InterPro" id="IPR022876">
    <property type="entry name" value="Tscrpt_rep_Rex"/>
</dbReference>
<feature type="binding site" evidence="7">
    <location>
        <begin position="91"/>
        <end position="96"/>
    </location>
    <ligand>
        <name>NAD(+)</name>
        <dbReference type="ChEBI" id="CHEBI:57540"/>
    </ligand>
</feature>
<evidence type="ECO:0000256" key="3">
    <source>
        <dbReference type="ARBA" id="ARBA00023015"/>
    </source>
</evidence>
<dbReference type="GO" id="GO:0005737">
    <property type="term" value="C:cytoplasm"/>
    <property type="evidence" value="ECO:0007669"/>
    <property type="project" value="UniProtKB-SubCell"/>
</dbReference>
<keyword evidence="1 7" id="KW-0963">Cytoplasm</keyword>
<feature type="domain" description="CoA-binding" evidence="8">
    <location>
        <begin position="80"/>
        <end position="182"/>
    </location>
</feature>
<dbReference type="InterPro" id="IPR036291">
    <property type="entry name" value="NAD(P)-bd_dom_sf"/>
</dbReference>
<evidence type="ECO:0000256" key="5">
    <source>
        <dbReference type="ARBA" id="ARBA00023125"/>
    </source>
</evidence>
<dbReference type="InterPro" id="IPR036390">
    <property type="entry name" value="WH_DNA-bd_sf"/>
</dbReference>
<dbReference type="AlphaFoldDB" id="A0A1F5REU0"/>
<dbReference type="NCBIfam" id="NF003995">
    <property type="entry name" value="PRK05472.2-4"/>
    <property type="match status" value="1"/>
</dbReference>
<keyword evidence="6 7" id="KW-0804">Transcription</keyword>
<dbReference type="Pfam" id="PF06971">
    <property type="entry name" value="Put_DNA-bind_N"/>
    <property type="match status" value="1"/>
</dbReference>
<dbReference type="SMART" id="SM00881">
    <property type="entry name" value="CoA_binding"/>
    <property type="match status" value="1"/>
</dbReference>
<dbReference type="Gene3D" id="1.10.10.10">
    <property type="entry name" value="Winged helix-like DNA-binding domain superfamily/Winged helix DNA-binding domain"/>
    <property type="match status" value="1"/>
</dbReference>
<dbReference type="InterPro" id="IPR036388">
    <property type="entry name" value="WH-like_DNA-bd_sf"/>
</dbReference>
<comment type="caution">
    <text evidence="9">The sequence shown here is derived from an EMBL/GenBank/DDBJ whole genome shotgun (WGS) entry which is preliminary data.</text>
</comment>